<feature type="transmembrane region" description="Helical" evidence="7">
    <location>
        <begin position="159"/>
        <end position="177"/>
    </location>
</feature>
<evidence type="ECO:0000313" key="10">
    <source>
        <dbReference type="Proteomes" id="UP000060016"/>
    </source>
</evidence>
<accession>A0A0K1RD08</accession>
<dbReference type="RefSeq" id="WP_052205348.1">
    <property type="nucleotide sequence ID" value="NZ_CP012342.1"/>
</dbReference>
<dbReference type="PATRIC" id="fig|156976.3.peg.1568"/>
<evidence type="ECO:0000313" key="9">
    <source>
        <dbReference type="EMBL" id="AKV59081.1"/>
    </source>
</evidence>
<evidence type="ECO:0000256" key="3">
    <source>
        <dbReference type="ARBA" id="ARBA00022475"/>
    </source>
</evidence>
<feature type="transmembrane region" description="Helical" evidence="7">
    <location>
        <begin position="381"/>
        <end position="400"/>
    </location>
</feature>
<comment type="subcellular location">
    <subcellularLocation>
        <location evidence="1">Cell membrane</location>
        <topology evidence="1">Multi-pass membrane protein</topology>
    </subcellularLocation>
</comment>
<protein>
    <recommendedName>
        <fullName evidence="8">EccD-like transmembrane domain-containing protein</fullName>
    </recommendedName>
</protein>
<feature type="transmembrane region" description="Helical" evidence="7">
    <location>
        <begin position="121"/>
        <end position="152"/>
    </location>
</feature>
<dbReference type="InterPro" id="IPR024962">
    <property type="entry name" value="YukD-like"/>
</dbReference>
<keyword evidence="6 7" id="KW-0472">Membrane</keyword>
<dbReference type="InterPro" id="IPR006707">
    <property type="entry name" value="T7SS_EccD"/>
</dbReference>
<dbReference type="InterPro" id="IPR044049">
    <property type="entry name" value="EccD_transm"/>
</dbReference>
<feature type="domain" description="EccD-like transmembrane" evidence="8">
    <location>
        <begin position="118"/>
        <end position="442"/>
    </location>
</feature>
<gene>
    <name evidence="9" type="ORF">AK829_07835</name>
</gene>
<evidence type="ECO:0000256" key="2">
    <source>
        <dbReference type="ARBA" id="ARBA00006162"/>
    </source>
</evidence>
<dbReference type="KEGG" id="crie:AK829_07835"/>
<evidence type="ECO:0000256" key="4">
    <source>
        <dbReference type="ARBA" id="ARBA00022692"/>
    </source>
</evidence>
<organism evidence="9 10">
    <name type="scientific">Corynebacterium riegelii</name>
    <dbReference type="NCBI Taxonomy" id="156976"/>
    <lineage>
        <taxon>Bacteria</taxon>
        <taxon>Bacillati</taxon>
        <taxon>Actinomycetota</taxon>
        <taxon>Actinomycetes</taxon>
        <taxon>Mycobacteriales</taxon>
        <taxon>Corynebacteriaceae</taxon>
        <taxon>Corynebacterium</taxon>
    </lineage>
</organism>
<dbReference type="AlphaFoldDB" id="A0A0K1RD08"/>
<keyword evidence="3" id="KW-1003">Cell membrane</keyword>
<dbReference type="Gene3D" id="3.10.20.90">
    <property type="entry name" value="Phosphatidylinositol 3-kinase Catalytic Subunit, Chain A, domain 1"/>
    <property type="match status" value="1"/>
</dbReference>
<dbReference type="GO" id="GO:0005886">
    <property type="term" value="C:plasma membrane"/>
    <property type="evidence" value="ECO:0007669"/>
    <property type="project" value="UniProtKB-SubCell"/>
</dbReference>
<keyword evidence="4 7" id="KW-0812">Transmembrane</keyword>
<feature type="transmembrane region" description="Helical" evidence="7">
    <location>
        <begin position="420"/>
        <end position="439"/>
    </location>
</feature>
<evidence type="ECO:0000256" key="6">
    <source>
        <dbReference type="ARBA" id="ARBA00023136"/>
    </source>
</evidence>
<dbReference type="Pfam" id="PF08817">
    <property type="entry name" value="YukD"/>
    <property type="match status" value="1"/>
</dbReference>
<proteinExistence type="inferred from homology"/>
<dbReference type="Proteomes" id="UP000060016">
    <property type="component" value="Chromosome"/>
</dbReference>
<dbReference type="NCBIfam" id="TIGR03920">
    <property type="entry name" value="T7SS_EccD"/>
    <property type="match status" value="1"/>
</dbReference>
<keyword evidence="10" id="KW-1185">Reference proteome</keyword>
<dbReference type="STRING" id="156976.AK829_07835"/>
<evidence type="ECO:0000259" key="8">
    <source>
        <dbReference type="Pfam" id="PF19053"/>
    </source>
</evidence>
<feature type="transmembrane region" description="Helical" evidence="7">
    <location>
        <begin position="189"/>
        <end position="210"/>
    </location>
</feature>
<feature type="transmembrane region" description="Helical" evidence="7">
    <location>
        <begin position="217"/>
        <end position="237"/>
    </location>
</feature>
<evidence type="ECO:0000256" key="7">
    <source>
        <dbReference type="SAM" id="Phobius"/>
    </source>
</evidence>
<comment type="similarity">
    <text evidence="2">Belongs to the EccD/Snm4 family.</text>
</comment>
<feature type="transmembrane region" description="Helical" evidence="7">
    <location>
        <begin position="243"/>
        <end position="262"/>
    </location>
</feature>
<keyword evidence="5 7" id="KW-1133">Transmembrane helix</keyword>
<feature type="transmembrane region" description="Helical" evidence="7">
    <location>
        <begin position="297"/>
        <end position="321"/>
    </location>
</feature>
<reference evidence="9 10" key="1">
    <citation type="submission" date="2015-08" db="EMBL/GenBank/DDBJ databases">
        <authorList>
            <person name="Babu N.S."/>
            <person name="Beckwith C.J."/>
            <person name="Beseler K.G."/>
            <person name="Brison A."/>
            <person name="Carone J.V."/>
            <person name="Caskin T.P."/>
            <person name="Diamond M."/>
            <person name="Durham M.E."/>
            <person name="Foxe J.M."/>
            <person name="Go M."/>
            <person name="Henderson B.A."/>
            <person name="Jones I.B."/>
            <person name="McGettigan J.A."/>
            <person name="Micheletti S.J."/>
            <person name="Nasrallah M.E."/>
            <person name="Ortiz D."/>
            <person name="Piller C.R."/>
            <person name="Privatt S.R."/>
            <person name="Schneider S.L."/>
            <person name="Sharp S."/>
            <person name="Smith T.C."/>
            <person name="Stanton J.D."/>
            <person name="Ullery H.E."/>
            <person name="Wilson R.J."/>
            <person name="Serrano M.G."/>
            <person name="Buck G."/>
            <person name="Lee V."/>
            <person name="Wang Y."/>
            <person name="Carvalho R."/>
            <person name="Voegtly L."/>
            <person name="Shi R."/>
            <person name="Duckworth R."/>
            <person name="Johnson A."/>
            <person name="Loviza R."/>
            <person name="Walstead R."/>
            <person name="Shah Z."/>
            <person name="Kiflezghi M."/>
            <person name="Wade K."/>
            <person name="Ball S.L."/>
            <person name="Bradley K.W."/>
            <person name="Asai D.J."/>
            <person name="Bowman C.A."/>
            <person name="Russell D.A."/>
            <person name="Pope W.H."/>
            <person name="Jacobs-Sera D."/>
            <person name="Hendrix R.W."/>
            <person name="Hatfull G.F."/>
        </authorList>
    </citation>
    <scope>NUCLEOTIDE SEQUENCE [LARGE SCALE GENOMIC DNA]</scope>
    <source>
        <strain evidence="9 10">PUDD_83A45</strain>
    </source>
</reference>
<dbReference type="Pfam" id="PF19053">
    <property type="entry name" value="EccD"/>
    <property type="match status" value="1"/>
</dbReference>
<evidence type="ECO:0000256" key="1">
    <source>
        <dbReference type="ARBA" id="ARBA00004651"/>
    </source>
</evidence>
<feature type="transmembrane region" description="Helical" evidence="7">
    <location>
        <begin position="327"/>
        <end position="343"/>
    </location>
</feature>
<evidence type="ECO:0000256" key="5">
    <source>
        <dbReference type="ARBA" id="ARBA00022989"/>
    </source>
</evidence>
<dbReference type="EMBL" id="CP012342">
    <property type="protein sequence ID" value="AKV59081.1"/>
    <property type="molecule type" value="Genomic_DNA"/>
</dbReference>
<feature type="transmembrane region" description="Helical" evidence="7">
    <location>
        <begin position="355"/>
        <end position="375"/>
    </location>
</feature>
<name>A0A0K1RD08_9CORY</name>
<sequence>MVATSAHHVVRVTVRVSVASTHRDIDVTLPTASTLAEVLPELARMIDIPQVHRPWEATTVAGAPLDMHTPLHKLRLFDGSVITFHPIEPPSAPVVRDAAESLSAAAEGTGEARGLDVVAGVVGAVGIAGIASCFASLPVALAACAMVVLVVAAVSRSRVLYGFVPAITALAVGAFVAGPRATWMGPGDLAVAAMSGAFAALTTMAAGAVVRLVGPALAAAYCTAAVVVSVAALGAWLPDRDAPAALAVLAGLVTVMAIPGVASRAAGLQIPRIPTAGEEFTGSDGYQLDVDARSANAIAIADAMAIAVAICTIPAFAVISWHADGRVGWVSAFALTAAGAMGLHATRHHYPASRVALTLTTLAALCALFGAVIVAQDPHPVLIVLAVLLLLGISTTPLWAPHLPTLEPTTVVWFERAEAAAIMAVIPLAVQLTGLFGLIRGL</sequence>